<feature type="region of interest" description="Disordered" evidence="1">
    <location>
        <begin position="610"/>
        <end position="677"/>
    </location>
</feature>
<evidence type="ECO:0000256" key="1">
    <source>
        <dbReference type="SAM" id="MobiDB-lite"/>
    </source>
</evidence>
<reference evidence="2 3" key="1">
    <citation type="journal article" date="2014" name="Genome Biol. Evol.">
        <title>The secreted proteins of Achlya hypogyna and Thraustotheca clavata identify the ancestral oomycete secretome and reveal gene acquisitions by horizontal gene transfer.</title>
        <authorList>
            <person name="Misner I."/>
            <person name="Blouin N."/>
            <person name="Leonard G."/>
            <person name="Richards T.A."/>
            <person name="Lane C.E."/>
        </authorList>
    </citation>
    <scope>NUCLEOTIDE SEQUENCE [LARGE SCALE GENOMIC DNA]</scope>
    <source>
        <strain evidence="2 3">ATCC 48635</strain>
    </source>
</reference>
<dbReference type="PANTHER" id="PTHR39666:SF1">
    <property type="entry name" value="NUCLEAR PORE COMPLEX NUP2_50_61 DOMAIN-CONTAINING PROTEIN"/>
    <property type="match status" value="1"/>
</dbReference>
<organism evidence="2 3">
    <name type="scientific">Achlya hypogyna</name>
    <name type="common">Oomycete</name>
    <name type="synonym">Protoachlya hypogyna</name>
    <dbReference type="NCBI Taxonomy" id="1202772"/>
    <lineage>
        <taxon>Eukaryota</taxon>
        <taxon>Sar</taxon>
        <taxon>Stramenopiles</taxon>
        <taxon>Oomycota</taxon>
        <taxon>Saprolegniomycetes</taxon>
        <taxon>Saprolegniales</taxon>
        <taxon>Achlyaceae</taxon>
        <taxon>Achlya</taxon>
    </lineage>
</organism>
<name>A0A1V9ZDF8_ACHHY</name>
<sequence>MAATHAKPSSVAEGELWVLINSFHKTLEKIRTDAAVCNSAPTAEAAFTTSLKDLRQRLLGICDSVDVLEATFQKQESDAQAVLGNGNDVETQIECAKNLLASLQDVSLKAQLEDQPLDQRSASTREKLRKKIDDINRFCTELEKHIRLMRDGAPPVAYVVSACGVGVNVARRHNSSAQLFKVLKINYESSKREYNRALDLADRMKSLSLKASSRALVRAPAPPPVPGKELLRQLRQEEDGLQKLQSVFGVMTPTTITPRDISSVVRRQPPRREALPVKPEPVPAVATRPSQLFSSTKTSIPTQTAQAGSLSFQQMAKPTPVPQVAAKTKVEPKVEAKAESKAETAKPASTFSFNPEGKTESSFAFKPEVKAGAASEKSKPIKVASPAFSFSKPSDPSKSPLRKPSPLSTMGSLSFGESSSDDVESPRVRKMSTASNGSKTPQKPVAFSFQTPKSAALKTENATDVKSPSLGGIAKRVEPTPLKLSEPVNYLERMKSFYNKHGGGKIIAQAVMEKNLNDNKGKEADLFLRLLKKYISQEATLEQAKEYLDTGVVPASLLSKAAPSFVAAGVTAGSQAFRSAAAPSTGFGFGATTPSTTASPFGTAAKPAAPVPFGAATTPSSPSPFGQPAPTPASPFGQPPSSPAPSSPFGQTPSSPAPSSPFGQTPPTPFGQATPAFGATDHRTRLVEFYTKHNPAKLSEVDNLLARYRGKEDTLFKSLETKYGGGAAAKPATGFGAAPAFGSSASSTPAASPFGTTSSFGSSAPAAFGAATPAFGAPSAFGSTTPASPAFGATAPLATSAFGSNNSMAASAAPAFGSATPLGASATPAFGASTSLGASASPAFGAPTPLGGGFGATSAFGAAAPAATSSTGGGFAGFAAGVAAPSFGSFGAQQSMGFGAAAPSGFGSTSSFGGSGFGQTSSFSSPSFTKMR</sequence>
<feature type="compositionally biased region" description="Low complexity" evidence="1">
    <location>
        <begin position="384"/>
        <end position="408"/>
    </location>
</feature>
<proteinExistence type="predicted"/>
<gene>
    <name evidence="2" type="ORF">ACHHYP_17315</name>
</gene>
<feature type="compositionally biased region" description="Basic and acidic residues" evidence="1">
    <location>
        <begin position="328"/>
        <end position="344"/>
    </location>
</feature>
<evidence type="ECO:0000313" key="2">
    <source>
        <dbReference type="EMBL" id="OQR96024.1"/>
    </source>
</evidence>
<dbReference type="AlphaFoldDB" id="A0A1V9ZDF8"/>
<evidence type="ECO:0000313" key="3">
    <source>
        <dbReference type="Proteomes" id="UP000243579"/>
    </source>
</evidence>
<protein>
    <submittedName>
        <fullName evidence="2">Nuclear pore complex protein</fullName>
    </submittedName>
</protein>
<dbReference type="EMBL" id="JNBR01000157">
    <property type="protein sequence ID" value="OQR96024.1"/>
    <property type="molecule type" value="Genomic_DNA"/>
</dbReference>
<dbReference type="Proteomes" id="UP000243579">
    <property type="component" value="Unassembled WGS sequence"/>
</dbReference>
<dbReference type="OrthoDB" id="248320at2759"/>
<dbReference type="STRING" id="1202772.A0A1V9ZDF8"/>
<accession>A0A1V9ZDF8</accession>
<feature type="compositionally biased region" description="Polar residues" evidence="1">
    <location>
        <begin position="409"/>
        <end position="418"/>
    </location>
</feature>
<feature type="region of interest" description="Disordered" evidence="1">
    <location>
        <begin position="912"/>
        <end position="932"/>
    </location>
</feature>
<feature type="compositionally biased region" description="Pro residues" evidence="1">
    <location>
        <begin position="621"/>
        <end position="646"/>
    </location>
</feature>
<feature type="compositionally biased region" description="Pro residues" evidence="1">
    <location>
        <begin position="655"/>
        <end position="669"/>
    </location>
</feature>
<feature type="region of interest" description="Disordered" evidence="1">
    <location>
        <begin position="374"/>
        <end position="445"/>
    </location>
</feature>
<dbReference type="PANTHER" id="PTHR39666">
    <property type="entry name" value="RANBP2-TYPE DOMAIN-CONTAINING PROTEIN"/>
    <property type="match status" value="1"/>
</dbReference>
<keyword evidence="3" id="KW-1185">Reference proteome</keyword>
<comment type="caution">
    <text evidence="2">The sequence shown here is derived from an EMBL/GenBank/DDBJ whole genome shotgun (WGS) entry which is preliminary data.</text>
</comment>
<feature type="compositionally biased region" description="Polar residues" evidence="1">
    <location>
        <begin position="432"/>
        <end position="441"/>
    </location>
</feature>
<feature type="region of interest" description="Disordered" evidence="1">
    <location>
        <begin position="324"/>
        <end position="360"/>
    </location>
</feature>